<evidence type="ECO:0000313" key="2">
    <source>
        <dbReference type="Proteomes" id="UP000278143"/>
    </source>
</evidence>
<sequence length="358" mass="39693">MTCLSDNVATAITCDGVFTGYPPASALPNTLLPSPVRSRPAQGKSLRPDDVFATFPLRTPGLLGILVMQLTSRGTPKNPDIGVEYNGNPGIIRCIPQTEAKKKLPIYKAMDRIQYYQEERRKLRQGDKSINYVPSDFNGYTFITGVFDVFNWGNYQCYVIGDRCTSKLIAVTDRMSIAEKAAIFPGIIGQVLQGIIRAHIVPENICLNVIGNKYIPSIHIFSLAEQGPKADMRNIPTTKDSRKVARKKLTWAVGAVLYKMISNGDVGANYVPPMIFPGDFYQSPELNSLRSELAMNNAQTHENAKKKLAKDIVEARASLKMLTDLMREMLRADINKRLMPSDFIKQHGSNLGIAQPAQ</sequence>
<accession>A0A4P9Z457</accession>
<evidence type="ECO:0000313" key="1">
    <source>
        <dbReference type="EMBL" id="RKP27198.1"/>
    </source>
</evidence>
<evidence type="ECO:0008006" key="3">
    <source>
        <dbReference type="Google" id="ProtNLM"/>
    </source>
</evidence>
<proteinExistence type="predicted"/>
<keyword evidence="2" id="KW-1185">Reference proteome</keyword>
<name>A0A4P9Z457_9FUNG</name>
<reference evidence="2" key="1">
    <citation type="journal article" date="2018" name="Nat. Microbiol.">
        <title>Leveraging single-cell genomics to expand the fungal tree of life.</title>
        <authorList>
            <person name="Ahrendt S.R."/>
            <person name="Quandt C.A."/>
            <person name="Ciobanu D."/>
            <person name="Clum A."/>
            <person name="Salamov A."/>
            <person name="Andreopoulos B."/>
            <person name="Cheng J.F."/>
            <person name="Woyke T."/>
            <person name="Pelin A."/>
            <person name="Henrissat B."/>
            <person name="Reynolds N.K."/>
            <person name="Benny G.L."/>
            <person name="Smith M.E."/>
            <person name="James T.Y."/>
            <person name="Grigoriev I.V."/>
        </authorList>
    </citation>
    <scope>NUCLEOTIDE SEQUENCE [LARGE SCALE GENOMIC DNA]</scope>
    <source>
        <strain evidence="2">Benny S71-1</strain>
    </source>
</reference>
<organism evidence="1 2">
    <name type="scientific">Syncephalis pseudoplumigaleata</name>
    <dbReference type="NCBI Taxonomy" id="1712513"/>
    <lineage>
        <taxon>Eukaryota</taxon>
        <taxon>Fungi</taxon>
        <taxon>Fungi incertae sedis</taxon>
        <taxon>Zoopagomycota</taxon>
        <taxon>Zoopagomycotina</taxon>
        <taxon>Zoopagomycetes</taxon>
        <taxon>Zoopagales</taxon>
        <taxon>Piptocephalidaceae</taxon>
        <taxon>Syncephalis</taxon>
    </lineage>
</organism>
<protein>
    <recommendedName>
        <fullName evidence="3">Protein kinase domain-containing protein</fullName>
    </recommendedName>
</protein>
<dbReference type="AlphaFoldDB" id="A0A4P9Z457"/>
<gene>
    <name evidence="1" type="ORF">SYNPS1DRAFT_27136</name>
</gene>
<dbReference type="OrthoDB" id="5597585at2759"/>
<dbReference type="Proteomes" id="UP000278143">
    <property type="component" value="Unassembled WGS sequence"/>
</dbReference>
<dbReference type="EMBL" id="KZ989251">
    <property type="protein sequence ID" value="RKP27198.1"/>
    <property type="molecule type" value="Genomic_DNA"/>
</dbReference>